<evidence type="ECO:0000313" key="2">
    <source>
        <dbReference type="EMBL" id="MBB4913561.1"/>
    </source>
</evidence>
<organism evidence="2 3">
    <name type="scientific">Streptosporangium saharense</name>
    <dbReference type="NCBI Taxonomy" id="1706840"/>
    <lineage>
        <taxon>Bacteria</taxon>
        <taxon>Bacillati</taxon>
        <taxon>Actinomycetota</taxon>
        <taxon>Actinomycetes</taxon>
        <taxon>Streptosporangiales</taxon>
        <taxon>Streptosporangiaceae</taxon>
        <taxon>Streptosporangium</taxon>
    </lineage>
</organism>
<dbReference type="NCBIfam" id="TIGR00318">
    <property type="entry name" value="cyaB"/>
    <property type="match status" value="1"/>
</dbReference>
<dbReference type="PANTHER" id="PTHR21028">
    <property type="entry name" value="SI:CH211-156B7.4"/>
    <property type="match status" value="1"/>
</dbReference>
<comment type="caution">
    <text evidence="2">The sequence shown here is derived from an EMBL/GenBank/DDBJ whole genome shotgun (WGS) entry which is preliminary data.</text>
</comment>
<dbReference type="Proteomes" id="UP000552644">
    <property type="component" value="Unassembled WGS sequence"/>
</dbReference>
<dbReference type="GO" id="GO:0004016">
    <property type="term" value="F:adenylate cyclase activity"/>
    <property type="evidence" value="ECO:0007669"/>
    <property type="project" value="UniProtKB-EC"/>
</dbReference>
<dbReference type="SMART" id="SM01118">
    <property type="entry name" value="CYTH"/>
    <property type="match status" value="1"/>
</dbReference>
<dbReference type="SUPFAM" id="SSF55154">
    <property type="entry name" value="CYTH-like phosphatases"/>
    <property type="match status" value="1"/>
</dbReference>
<evidence type="ECO:0000313" key="3">
    <source>
        <dbReference type="Proteomes" id="UP000552644"/>
    </source>
</evidence>
<feature type="domain" description="CYTH" evidence="1">
    <location>
        <begin position="3"/>
        <end position="182"/>
    </location>
</feature>
<proteinExistence type="predicted"/>
<protein>
    <submittedName>
        <fullName evidence="2">Adenylate cyclase class 2</fullName>
        <ecNumber evidence="2">4.6.1.1</ecNumber>
    </submittedName>
</protein>
<dbReference type="AlphaFoldDB" id="A0A7W7VKD2"/>
<dbReference type="InterPro" id="IPR008173">
    <property type="entry name" value="Adenylyl_cyclase_CyaB"/>
</dbReference>
<dbReference type="EMBL" id="JACHJP010000001">
    <property type="protein sequence ID" value="MBB4913561.1"/>
    <property type="molecule type" value="Genomic_DNA"/>
</dbReference>
<name>A0A7W7VKD2_9ACTN</name>
<dbReference type="InterPro" id="IPR033469">
    <property type="entry name" value="CYTH-like_dom_sf"/>
</dbReference>
<dbReference type="InterPro" id="IPR023577">
    <property type="entry name" value="CYTH_domain"/>
</dbReference>
<keyword evidence="2" id="KW-0456">Lyase</keyword>
<dbReference type="PROSITE" id="PS51707">
    <property type="entry name" value="CYTH"/>
    <property type="match status" value="1"/>
</dbReference>
<dbReference type="RefSeq" id="WP_184712322.1">
    <property type="nucleotide sequence ID" value="NZ_JACHJP010000001.1"/>
</dbReference>
<reference evidence="2 3" key="1">
    <citation type="submission" date="2020-08" db="EMBL/GenBank/DDBJ databases">
        <title>Genomic Encyclopedia of Type Strains, Phase III (KMG-III): the genomes of soil and plant-associated and newly described type strains.</title>
        <authorList>
            <person name="Whitman W."/>
        </authorList>
    </citation>
    <scope>NUCLEOTIDE SEQUENCE [LARGE SCALE GENOMIC DNA]</scope>
    <source>
        <strain evidence="2 3">CECT 8840</strain>
    </source>
</reference>
<gene>
    <name evidence="2" type="ORF">FHS44_000633</name>
</gene>
<dbReference type="Pfam" id="PF01928">
    <property type="entry name" value="CYTH"/>
    <property type="match status" value="1"/>
</dbReference>
<dbReference type="PANTHER" id="PTHR21028:SF2">
    <property type="entry name" value="CYTH DOMAIN-CONTAINING PROTEIN"/>
    <property type="match status" value="1"/>
</dbReference>
<evidence type="ECO:0000259" key="1">
    <source>
        <dbReference type="PROSITE" id="PS51707"/>
    </source>
</evidence>
<keyword evidence="3" id="KW-1185">Reference proteome</keyword>
<sequence>MKYIEVEQKYVLTDPEALKAKLKGLDAVPGTATRQIDSYFNAPHRDFLEPQVISEWLRIRESDRGASVNFKLWHPVDAVTKTHADEYETGVEDPEAVRLILTALGFTPLVTVDKTREEWTVPGTVAVAFDTLADAGTFVEFEFKGEADGIDDAIEQLDGFIAGLDVPLGERVARGYPHMLLDRDH</sequence>
<dbReference type="CDD" id="cd07890">
    <property type="entry name" value="CYTH-like_AC_IV-like"/>
    <property type="match status" value="1"/>
</dbReference>
<dbReference type="EC" id="4.6.1.1" evidence="2"/>
<accession>A0A7W7VKD2</accession>
<dbReference type="Gene3D" id="2.40.320.10">
    <property type="entry name" value="Hypothetical Protein Pfu-838710-001"/>
    <property type="match status" value="1"/>
</dbReference>